<dbReference type="AlphaFoldDB" id="A0A9P4JYW8"/>
<dbReference type="InterPro" id="IPR008030">
    <property type="entry name" value="NmrA-like"/>
</dbReference>
<dbReference type="InterPro" id="IPR045312">
    <property type="entry name" value="PCBER-like"/>
</dbReference>
<dbReference type="InterPro" id="IPR051609">
    <property type="entry name" value="NmrA/Isoflavone_reductase-like"/>
</dbReference>
<dbReference type="PANTHER" id="PTHR47706:SF7">
    <property type="entry name" value="CIPA-LIKE, PUTATIVE (AFU_ORTHOLOGUE AFUA_1G01630)-RELATED"/>
    <property type="match status" value="1"/>
</dbReference>
<dbReference type="SUPFAM" id="SSF51735">
    <property type="entry name" value="NAD(P)-binding Rossmann-fold domains"/>
    <property type="match status" value="1"/>
</dbReference>
<dbReference type="OrthoDB" id="419598at2759"/>
<keyword evidence="2" id="KW-0560">Oxidoreductase</keyword>
<evidence type="ECO:0000313" key="5">
    <source>
        <dbReference type="Proteomes" id="UP000800093"/>
    </source>
</evidence>
<name>A0A9P4JYW8_9PLEO</name>
<sequence length="317" mass="34966">MATPPITKVAITGVSGRVGSHYANSLLETGKHTVTAITHAGSKGTLPAGVQVAKVDYDDESSLVAALTGQQVLIITLSVFVPPETHDKLVKAAVKAGVSYIVPNTHGGDINNDRLAADSPYMRAAQNYCKQVEELGSSYIAVSCGFWYEWSLALPEQWFGFTIKDRKVTFFDDGNTKISTSTWIQCGRAMAALLSLPESGATPCLQDWKNKTLYFSSFEVSQRDMLDSLHRVLGTTDKDWEITYEPTEKRFKEGNEELAKGIFTGRAKSMYSRSFYPNGDGNFESKTVNKLFALPKEDLDEATKRTVEMVESGWKPF</sequence>
<dbReference type="Gene3D" id="3.40.50.720">
    <property type="entry name" value="NAD(P)-binding Rossmann-like Domain"/>
    <property type="match status" value="1"/>
</dbReference>
<accession>A0A9P4JYW8</accession>
<dbReference type="CDD" id="cd05259">
    <property type="entry name" value="PCBER_SDR_a"/>
    <property type="match status" value="1"/>
</dbReference>
<dbReference type="Pfam" id="PF05368">
    <property type="entry name" value="NmrA"/>
    <property type="match status" value="1"/>
</dbReference>
<gene>
    <name evidence="4" type="ORF">CC78DRAFT_537033</name>
</gene>
<evidence type="ECO:0000256" key="1">
    <source>
        <dbReference type="ARBA" id="ARBA00022857"/>
    </source>
</evidence>
<dbReference type="EMBL" id="ML986707">
    <property type="protein sequence ID" value="KAF2259492.1"/>
    <property type="molecule type" value="Genomic_DNA"/>
</dbReference>
<evidence type="ECO:0000313" key="4">
    <source>
        <dbReference type="EMBL" id="KAF2259492.1"/>
    </source>
</evidence>
<feature type="domain" description="NmrA-like" evidence="3">
    <location>
        <begin position="8"/>
        <end position="113"/>
    </location>
</feature>
<reference evidence="5" key="1">
    <citation type="journal article" date="2020" name="Stud. Mycol.">
        <title>101 Dothideomycetes genomes: A test case for predicting lifestyles and emergence of pathogens.</title>
        <authorList>
            <person name="Haridas S."/>
            <person name="Albert R."/>
            <person name="Binder M."/>
            <person name="Bloem J."/>
            <person name="LaButti K."/>
            <person name="Salamov A."/>
            <person name="Andreopoulos B."/>
            <person name="Baker S."/>
            <person name="Barry K."/>
            <person name="Bills G."/>
            <person name="Bluhm B."/>
            <person name="Cannon C."/>
            <person name="Castanera R."/>
            <person name="Culley D."/>
            <person name="Daum C."/>
            <person name="Ezra D."/>
            <person name="Gonzalez J."/>
            <person name="Henrissat B."/>
            <person name="Kuo A."/>
            <person name="Liang C."/>
            <person name="Lipzen A."/>
            <person name="Lutzoni F."/>
            <person name="Magnuson J."/>
            <person name="Mondo S."/>
            <person name="Nolan M."/>
            <person name="Ohm R."/>
            <person name="Pangilinan J."/>
            <person name="Park H.-J."/>
            <person name="Ramirez L."/>
            <person name="Alfaro M."/>
            <person name="Sun H."/>
            <person name="Tritt A."/>
            <person name="Yoshinaga Y."/>
            <person name="Zwiers L.-H."/>
            <person name="Turgeon B."/>
            <person name="Goodwin S."/>
            <person name="Spatafora J."/>
            <person name="Crous P."/>
            <person name="Grigoriev I."/>
        </authorList>
    </citation>
    <scope>NUCLEOTIDE SEQUENCE [LARGE SCALE GENOMIC DNA]</scope>
    <source>
        <strain evidence="5">CBS 304.66</strain>
    </source>
</reference>
<protein>
    <submittedName>
        <fullName evidence="4">NAD(P)-binding protein</fullName>
    </submittedName>
</protein>
<evidence type="ECO:0000256" key="2">
    <source>
        <dbReference type="ARBA" id="ARBA00023002"/>
    </source>
</evidence>
<dbReference type="GO" id="GO:0016491">
    <property type="term" value="F:oxidoreductase activity"/>
    <property type="evidence" value="ECO:0007669"/>
    <property type="project" value="UniProtKB-KW"/>
</dbReference>
<dbReference type="Proteomes" id="UP000800093">
    <property type="component" value="Unassembled WGS sequence"/>
</dbReference>
<comment type="caution">
    <text evidence="4">The sequence shown here is derived from an EMBL/GenBank/DDBJ whole genome shotgun (WGS) entry which is preliminary data.</text>
</comment>
<proteinExistence type="predicted"/>
<dbReference type="PANTHER" id="PTHR47706">
    <property type="entry name" value="NMRA-LIKE FAMILY PROTEIN"/>
    <property type="match status" value="1"/>
</dbReference>
<evidence type="ECO:0000259" key="3">
    <source>
        <dbReference type="Pfam" id="PF05368"/>
    </source>
</evidence>
<keyword evidence="5" id="KW-1185">Reference proteome</keyword>
<organism evidence="4 5">
    <name type="scientific">Lojkania enalia</name>
    <dbReference type="NCBI Taxonomy" id="147567"/>
    <lineage>
        <taxon>Eukaryota</taxon>
        <taxon>Fungi</taxon>
        <taxon>Dikarya</taxon>
        <taxon>Ascomycota</taxon>
        <taxon>Pezizomycotina</taxon>
        <taxon>Dothideomycetes</taxon>
        <taxon>Pleosporomycetidae</taxon>
        <taxon>Pleosporales</taxon>
        <taxon>Pleosporales incertae sedis</taxon>
        <taxon>Lojkania</taxon>
    </lineage>
</organism>
<keyword evidence="1" id="KW-0521">NADP</keyword>
<dbReference type="InterPro" id="IPR036291">
    <property type="entry name" value="NAD(P)-bd_dom_sf"/>
</dbReference>